<name>I3XTA4_DESAM</name>
<dbReference type="AlphaFoldDB" id="I3XTA4"/>
<gene>
    <name evidence="5" type="ORF">Desfe_1310</name>
</gene>
<evidence type="ECO:0000256" key="1">
    <source>
        <dbReference type="ARBA" id="ARBA00022448"/>
    </source>
</evidence>
<dbReference type="SMART" id="SM00382">
    <property type="entry name" value="AAA"/>
    <property type="match status" value="1"/>
</dbReference>
<dbReference type="SUPFAM" id="SSF52540">
    <property type="entry name" value="P-loop containing nucleoside triphosphate hydrolases"/>
    <property type="match status" value="1"/>
</dbReference>
<feature type="domain" description="ABC transporter" evidence="4">
    <location>
        <begin position="2"/>
        <end position="225"/>
    </location>
</feature>
<dbReference type="Gene3D" id="3.40.50.300">
    <property type="entry name" value="P-loop containing nucleotide triphosphate hydrolases"/>
    <property type="match status" value="1"/>
</dbReference>
<dbReference type="InterPro" id="IPR051782">
    <property type="entry name" value="ABC_Transporter_VariousFunc"/>
</dbReference>
<dbReference type="GeneID" id="13061708"/>
<keyword evidence="1" id="KW-0813">Transport</keyword>
<proteinExistence type="predicted"/>
<organism evidence="5 6">
    <name type="scientific">Desulfurococcus amylolyticus DSM 16532</name>
    <dbReference type="NCBI Taxonomy" id="768672"/>
    <lineage>
        <taxon>Archaea</taxon>
        <taxon>Thermoproteota</taxon>
        <taxon>Thermoprotei</taxon>
        <taxon>Desulfurococcales</taxon>
        <taxon>Desulfurococcaceae</taxon>
        <taxon>Desulfurococcus</taxon>
    </lineage>
</organism>
<dbReference type="InterPro" id="IPR003593">
    <property type="entry name" value="AAA+_ATPase"/>
</dbReference>
<dbReference type="Pfam" id="PF00005">
    <property type="entry name" value="ABC_tran"/>
    <property type="match status" value="1"/>
</dbReference>
<dbReference type="PANTHER" id="PTHR42939:SF1">
    <property type="entry name" value="ABC TRANSPORTER ATP-BINDING PROTEIN ALBC-RELATED"/>
    <property type="match status" value="1"/>
</dbReference>
<keyword evidence="2" id="KW-0547">Nucleotide-binding</keyword>
<dbReference type="PANTHER" id="PTHR42939">
    <property type="entry name" value="ABC TRANSPORTER ATP-BINDING PROTEIN ALBC-RELATED"/>
    <property type="match status" value="1"/>
</dbReference>
<dbReference type="InterPro" id="IPR027417">
    <property type="entry name" value="P-loop_NTPase"/>
</dbReference>
<accession>I3XTA4</accession>
<dbReference type="InterPro" id="IPR003439">
    <property type="entry name" value="ABC_transporter-like_ATP-bd"/>
</dbReference>
<evidence type="ECO:0000313" key="6">
    <source>
        <dbReference type="Proteomes" id="UP000006175"/>
    </source>
</evidence>
<evidence type="ECO:0000313" key="5">
    <source>
        <dbReference type="EMBL" id="AFL67178.1"/>
    </source>
</evidence>
<dbReference type="GO" id="GO:0016887">
    <property type="term" value="F:ATP hydrolysis activity"/>
    <property type="evidence" value="ECO:0007669"/>
    <property type="project" value="InterPro"/>
</dbReference>
<dbReference type="HOGENOM" id="CLU_000604_1_2_2"/>
<sequence>MLVVKDLVCGYSKKTAIIGPISFELGMGNVLIFQGPNGVGKSTLLKTLATILKPISGSLLIQGRPAEKMRNKIFFLQEAVDVPQEFTAIDYLMVVASFYNTSVSRDHVAEILVDVAGIPSPRIRLGKMSQGQRRRVQLASALLPLKNVYVFILDDPGVGLDEYAKLNTVPYIVSELAKRGCVVVSTRDAQVAASIKEKVANARIEDATKYSRVVAKLIESQMYRI</sequence>
<dbReference type="Proteomes" id="UP000006175">
    <property type="component" value="Chromosome"/>
</dbReference>
<reference evidence="5 6" key="1">
    <citation type="journal article" date="2012" name="J. Bacteriol.">
        <title>Complete Genome Sequence of Desulfurococcus fermentans, a Hyperthermophilic Cellulolytic Crenarchaeon Isolated from a Freshwater Hot Spring in Kamchatka, Russia.</title>
        <authorList>
            <person name="Susanti D."/>
            <person name="Johnson E.F."/>
            <person name="Rodriguez J.R."/>
            <person name="Anderson I."/>
            <person name="Perevalova A.A."/>
            <person name="Kyrpides N."/>
            <person name="Lucas S."/>
            <person name="Han J."/>
            <person name="Lapidus A."/>
            <person name="Cheng J.F."/>
            <person name="Goodwin L."/>
            <person name="Pitluck S."/>
            <person name="Mavrommatis K."/>
            <person name="Peters L."/>
            <person name="Land M.L."/>
            <person name="Hauser L."/>
            <person name="Gopalan V."/>
            <person name="Chan P.P."/>
            <person name="Lowe T.M."/>
            <person name="Atomi H."/>
            <person name="Bonch-Osmolovskaya E.A."/>
            <person name="Woyke T."/>
            <person name="Mukhopadhyay B."/>
        </authorList>
    </citation>
    <scope>NUCLEOTIDE SEQUENCE [LARGE SCALE GENOMIC DNA]</scope>
    <source>
        <strain evidence="5 6">DSM 16532</strain>
    </source>
</reference>
<dbReference type="InterPro" id="IPR017871">
    <property type="entry name" value="ABC_transporter-like_CS"/>
</dbReference>
<protein>
    <submittedName>
        <fullName evidence="5">ABC transporter related protein</fullName>
    </submittedName>
</protein>
<dbReference type="PROSITE" id="PS50893">
    <property type="entry name" value="ABC_TRANSPORTER_2"/>
    <property type="match status" value="1"/>
</dbReference>
<evidence type="ECO:0000256" key="2">
    <source>
        <dbReference type="ARBA" id="ARBA00022741"/>
    </source>
</evidence>
<keyword evidence="3" id="KW-0067">ATP-binding</keyword>
<dbReference type="KEGG" id="dfd:Desfe_1310"/>
<evidence type="ECO:0000256" key="3">
    <source>
        <dbReference type="ARBA" id="ARBA00022840"/>
    </source>
</evidence>
<dbReference type="EMBL" id="CP003321">
    <property type="protein sequence ID" value="AFL67178.1"/>
    <property type="molecule type" value="Genomic_DNA"/>
</dbReference>
<dbReference type="PROSITE" id="PS00211">
    <property type="entry name" value="ABC_TRANSPORTER_1"/>
    <property type="match status" value="1"/>
</dbReference>
<dbReference type="eggNOG" id="arCOG00194">
    <property type="taxonomic scope" value="Archaea"/>
</dbReference>
<evidence type="ECO:0000259" key="4">
    <source>
        <dbReference type="PROSITE" id="PS50893"/>
    </source>
</evidence>
<dbReference type="GO" id="GO:0005524">
    <property type="term" value="F:ATP binding"/>
    <property type="evidence" value="ECO:0007669"/>
    <property type="project" value="UniProtKB-KW"/>
</dbReference>
<keyword evidence="6" id="KW-1185">Reference proteome</keyword>
<dbReference type="OrthoDB" id="18209at2157"/>
<dbReference type="RefSeq" id="WP_014768070.1">
    <property type="nucleotide sequence ID" value="NC_018001.1"/>
</dbReference>